<dbReference type="AlphaFoldDB" id="A0A2H9TC98"/>
<protein>
    <submittedName>
        <fullName evidence="1">Uncharacterized protein</fullName>
    </submittedName>
</protein>
<name>A0A2H9TC98_9ZZZZ</name>
<proteinExistence type="predicted"/>
<reference evidence="1" key="1">
    <citation type="journal article" date="2017" name="Appl. Environ. Microbiol.">
        <title>Molecular characterization of an Endozoicomonas-like organism causing infection in king scallop Pecten maximus L.</title>
        <authorList>
            <person name="Cano I."/>
            <person name="van Aerle R."/>
            <person name="Ross S."/>
            <person name="Verner-Jeffreys D.W."/>
            <person name="Paley R.K."/>
            <person name="Rimmer G."/>
            <person name="Ryder D."/>
            <person name="Hooper P."/>
            <person name="Stone D."/>
            <person name="Feist S.W."/>
        </authorList>
    </citation>
    <scope>NUCLEOTIDE SEQUENCE</scope>
</reference>
<organism evidence="1">
    <name type="scientific">invertebrate metagenome</name>
    <dbReference type="NCBI Taxonomy" id="1711999"/>
    <lineage>
        <taxon>unclassified sequences</taxon>
        <taxon>metagenomes</taxon>
        <taxon>organismal metagenomes</taxon>
    </lineage>
</organism>
<evidence type="ECO:0000313" key="1">
    <source>
        <dbReference type="EMBL" id="PJE80865.1"/>
    </source>
</evidence>
<accession>A0A2H9TC98</accession>
<gene>
    <name evidence="1" type="ORF">CI610_00113</name>
</gene>
<dbReference type="EMBL" id="NSIT01000003">
    <property type="protein sequence ID" value="PJE80865.1"/>
    <property type="molecule type" value="Genomic_DNA"/>
</dbReference>
<sequence>MKKNSIFTIKKIHSLLKVYYHKPFLILTLLLSSQYGNTGLTNNQDTPSNLYSSHDMASGNSSLSEQSFFLALRLCKLIKETQLQLQLPCTRCLTCDNQYAGAPKNKSQHREQKPEWALINFLHIDKLIKEAKIIKEKEEEKSHEDKWSQLSSSAYFNEEHDQQLIINLSQISASFDNIISDIFDLHQCYTPTRKLWIALQFYSLHSGYYLTWPHDMPSPDGSIVRRISPFMFQQFIHLQTELIHCLLSYTTDNQRQSILNGQAILAKFSKDSLMCVIRQMARFGLIPLINKHGNFQHQGYGSLHQDQVYPYYGYKRKMHPFYCCHDNRDTDLNKRIKTLMITFSKENSLPSSENFFHNKSLHKHEDQNIPLAYWSCIHEKNWIIKETIKYMDLKLIDAIYFKEILENYTYLLDDKKASFLGKWKEETNDNLLRLIPPNLDLDPLIVENNSEWIVLIPQLPFSFFW</sequence>
<comment type="caution">
    <text evidence="1">The sequence shown here is derived from an EMBL/GenBank/DDBJ whole genome shotgun (WGS) entry which is preliminary data.</text>
</comment>